<dbReference type="Proteomes" id="UP001154282">
    <property type="component" value="Unassembled WGS sequence"/>
</dbReference>
<name>A0AAV0LZ71_9ROSI</name>
<organism evidence="1 2">
    <name type="scientific">Linum tenue</name>
    <dbReference type="NCBI Taxonomy" id="586396"/>
    <lineage>
        <taxon>Eukaryota</taxon>
        <taxon>Viridiplantae</taxon>
        <taxon>Streptophyta</taxon>
        <taxon>Embryophyta</taxon>
        <taxon>Tracheophyta</taxon>
        <taxon>Spermatophyta</taxon>
        <taxon>Magnoliopsida</taxon>
        <taxon>eudicotyledons</taxon>
        <taxon>Gunneridae</taxon>
        <taxon>Pentapetalae</taxon>
        <taxon>rosids</taxon>
        <taxon>fabids</taxon>
        <taxon>Malpighiales</taxon>
        <taxon>Linaceae</taxon>
        <taxon>Linum</taxon>
    </lineage>
</organism>
<comment type="caution">
    <text evidence="1">The sequence shown here is derived from an EMBL/GenBank/DDBJ whole genome shotgun (WGS) entry which is preliminary data.</text>
</comment>
<dbReference type="AlphaFoldDB" id="A0AAV0LZ71"/>
<keyword evidence="2" id="KW-1185">Reference proteome</keyword>
<reference evidence="1" key="1">
    <citation type="submission" date="2022-08" db="EMBL/GenBank/DDBJ databases">
        <authorList>
            <person name="Gutierrez-Valencia J."/>
        </authorList>
    </citation>
    <scope>NUCLEOTIDE SEQUENCE</scope>
</reference>
<dbReference type="EMBL" id="CAMGYJ010000006">
    <property type="protein sequence ID" value="CAI0439797.1"/>
    <property type="molecule type" value="Genomic_DNA"/>
</dbReference>
<protein>
    <submittedName>
        <fullName evidence="1">Uncharacterized protein</fullName>
    </submittedName>
</protein>
<proteinExistence type="predicted"/>
<evidence type="ECO:0000313" key="1">
    <source>
        <dbReference type="EMBL" id="CAI0439797.1"/>
    </source>
</evidence>
<sequence>MCRQQREKLWLQCALPLDKQGAMKPADGGSTCTARHCSVATGDQLVVSPQCGDGRQREVCMSEIRVQHLASLIKYSPRWCPVPVCSGLNDKDDSGKDELLSLDYPSRANMKLYHHHQSRTSLNPILLPAPQDFHVMA</sequence>
<accession>A0AAV0LZ71</accession>
<evidence type="ECO:0000313" key="2">
    <source>
        <dbReference type="Proteomes" id="UP001154282"/>
    </source>
</evidence>
<gene>
    <name evidence="1" type="ORF">LITE_LOCUS26276</name>
</gene>